<name>A0A6S7H8U1_PARCT</name>
<dbReference type="Pfam" id="PF05649">
    <property type="entry name" value="Peptidase_M13_N"/>
    <property type="match status" value="1"/>
</dbReference>
<dbReference type="Pfam" id="PF01431">
    <property type="entry name" value="Peptidase_M13"/>
    <property type="match status" value="1"/>
</dbReference>
<reference evidence="8" key="1">
    <citation type="submission" date="2020-04" db="EMBL/GenBank/DDBJ databases">
        <authorList>
            <person name="Alioto T."/>
            <person name="Alioto T."/>
            <person name="Gomez Garrido J."/>
        </authorList>
    </citation>
    <scope>NUCLEOTIDE SEQUENCE</scope>
    <source>
        <strain evidence="8">A484AB</strain>
    </source>
</reference>
<evidence type="ECO:0000256" key="6">
    <source>
        <dbReference type="ARBA" id="ARBA00023049"/>
    </source>
</evidence>
<dbReference type="SUPFAM" id="SSF55486">
    <property type="entry name" value="Metalloproteases ('zincins'), catalytic domain"/>
    <property type="match status" value="1"/>
</dbReference>
<feature type="compositionally biased region" description="Basic residues" evidence="7">
    <location>
        <begin position="531"/>
        <end position="544"/>
    </location>
</feature>
<accession>A0A6S7H8U1</accession>
<feature type="region of interest" description="Disordered" evidence="7">
    <location>
        <begin position="524"/>
        <end position="589"/>
    </location>
</feature>
<keyword evidence="9" id="KW-1185">Reference proteome</keyword>
<comment type="cofactor">
    <cofactor evidence="1">
        <name>Zn(2+)</name>
        <dbReference type="ChEBI" id="CHEBI:29105"/>
    </cofactor>
</comment>
<dbReference type="GO" id="GO:0005886">
    <property type="term" value="C:plasma membrane"/>
    <property type="evidence" value="ECO:0007669"/>
    <property type="project" value="TreeGrafter"/>
</dbReference>
<keyword evidence="6" id="KW-0482">Metalloprotease</keyword>
<evidence type="ECO:0000256" key="4">
    <source>
        <dbReference type="ARBA" id="ARBA00022801"/>
    </source>
</evidence>
<evidence type="ECO:0000256" key="5">
    <source>
        <dbReference type="ARBA" id="ARBA00022833"/>
    </source>
</evidence>
<dbReference type="PRINTS" id="PR00786">
    <property type="entry name" value="NEPRILYSIN"/>
</dbReference>
<dbReference type="InterPro" id="IPR000718">
    <property type="entry name" value="Peptidase_M13"/>
</dbReference>
<dbReference type="InterPro" id="IPR018497">
    <property type="entry name" value="Peptidase_M13_C"/>
</dbReference>
<proteinExistence type="predicted"/>
<dbReference type="InterPro" id="IPR024079">
    <property type="entry name" value="MetalloPept_cat_dom_sf"/>
</dbReference>
<keyword evidence="2" id="KW-0645">Protease</keyword>
<dbReference type="Proteomes" id="UP001152795">
    <property type="component" value="Unassembled WGS sequence"/>
</dbReference>
<dbReference type="PROSITE" id="PS51885">
    <property type="entry name" value="NEPRILYSIN"/>
    <property type="match status" value="1"/>
</dbReference>
<dbReference type="InterPro" id="IPR042089">
    <property type="entry name" value="Peptidase_M13_dom_2"/>
</dbReference>
<keyword evidence="3" id="KW-0479">Metal-binding</keyword>
<protein>
    <submittedName>
        <fullName evidence="8">Endothelin-converting enzyme 1-like</fullName>
    </submittedName>
</protein>
<evidence type="ECO:0000313" key="8">
    <source>
        <dbReference type="EMBL" id="CAB4000536.1"/>
    </source>
</evidence>
<evidence type="ECO:0000256" key="2">
    <source>
        <dbReference type="ARBA" id="ARBA00022670"/>
    </source>
</evidence>
<dbReference type="AlphaFoldDB" id="A0A6S7H8U1"/>
<dbReference type="GO" id="GO:0016485">
    <property type="term" value="P:protein processing"/>
    <property type="evidence" value="ECO:0007669"/>
    <property type="project" value="TreeGrafter"/>
</dbReference>
<evidence type="ECO:0000256" key="7">
    <source>
        <dbReference type="SAM" id="MobiDB-lite"/>
    </source>
</evidence>
<organism evidence="8 9">
    <name type="scientific">Paramuricea clavata</name>
    <name type="common">Red gorgonian</name>
    <name type="synonym">Violescent sea-whip</name>
    <dbReference type="NCBI Taxonomy" id="317549"/>
    <lineage>
        <taxon>Eukaryota</taxon>
        <taxon>Metazoa</taxon>
        <taxon>Cnidaria</taxon>
        <taxon>Anthozoa</taxon>
        <taxon>Octocorallia</taxon>
        <taxon>Malacalcyonacea</taxon>
        <taxon>Plexauridae</taxon>
        <taxon>Paramuricea</taxon>
    </lineage>
</organism>
<gene>
    <name evidence="8" type="ORF">PACLA_8A025415</name>
</gene>
<evidence type="ECO:0000256" key="1">
    <source>
        <dbReference type="ARBA" id="ARBA00001947"/>
    </source>
</evidence>
<dbReference type="GO" id="GO:0004222">
    <property type="term" value="F:metalloendopeptidase activity"/>
    <property type="evidence" value="ECO:0007669"/>
    <property type="project" value="InterPro"/>
</dbReference>
<dbReference type="PANTHER" id="PTHR11733:SF240">
    <property type="entry name" value="GH14155P-RELATED"/>
    <property type="match status" value="1"/>
</dbReference>
<evidence type="ECO:0000256" key="3">
    <source>
        <dbReference type="ARBA" id="ARBA00022723"/>
    </source>
</evidence>
<comment type="caution">
    <text evidence="8">The sequence shown here is derived from an EMBL/GenBank/DDBJ whole genome shotgun (WGS) entry which is preliminary data.</text>
</comment>
<dbReference type="Gene3D" id="1.10.1380.10">
    <property type="entry name" value="Neutral endopeptidase , domain2"/>
    <property type="match status" value="1"/>
</dbReference>
<dbReference type="Gene3D" id="3.40.390.10">
    <property type="entry name" value="Collagenase (Catalytic Domain)"/>
    <property type="match status" value="1"/>
</dbReference>
<dbReference type="OrthoDB" id="6475849at2759"/>
<keyword evidence="5" id="KW-0862">Zinc</keyword>
<keyword evidence="4" id="KW-0378">Hydrolase</keyword>
<sequence length="589" mass="67887">IDQAGPSLSREVYFDSKKIIKAYTEFIIDVAVALKADPKEAKKQAEELVDFEKKLAKISVPSADKTDTWFKQMTMKELSHKLPQFPWRHYVQEIFSHTNISDDEPVIVPALSYLEKFEDITKHASKTILSNYVVWNVIQDEIPNLSKEFRKIRNNYKNKVMGSHGQRKRWKICVSMTNDYLGDVIGETYSRKHFDKEKKALAKKMIVNVRKAFQENVDGLKWMDKSTIDAVQDKAHAMRDHVGYPNYYDSKTKYLKRFKKYKKVLFKADTLFANKLALLKMSHQRMLKKLRKHVDKAEWPLDPQTINAMYSFNENQMVIPAGILQPPFFHGVNAPRAMVYGAIGAILGHELTHGFDNTGRKFNKYGELTKNWWSSDSLKHFKKRSDCVEKQYSSYKVRGKYKLNGKLTLGENIADNGGFRASQKAYQTWLMNNKETTLPGLKYTNEQLFYISFAQAYCSNSRPTQDYLATLTDPHSDETFRVKGVLSNSKEFARAFQCPKGSPMNPKTKCAVWISDDVVQDETKTHGKLLPNKHIKEKKTKTSKSTKDKSSKTKSSNAKLSKAKTSKAKSKILMKKKKIVNKHPKKTKH</sequence>
<dbReference type="CDD" id="cd08662">
    <property type="entry name" value="M13"/>
    <property type="match status" value="1"/>
</dbReference>
<dbReference type="GO" id="GO:0046872">
    <property type="term" value="F:metal ion binding"/>
    <property type="evidence" value="ECO:0007669"/>
    <property type="project" value="UniProtKB-KW"/>
</dbReference>
<dbReference type="PANTHER" id="PTHR11733">
    <property type="entry name" value="ZINC METALLOPROTEASE FAMILY M13 NEPRILYSIN-RELATED"/>
    <property type="match status" value="1"/>
</dbReference>
<evidence type="ECO:0000313" key="9">
    <source>
        <dbReference type="Proteomes" id="UP001152795"/>
    </source>
</evidence>
<dbReference type="EMBL" id="CACRXK020003860">
    <property type="protein sequence ID" value="CAB4000536.1"/>
    <property type="molecule type" value="Genomic_DNA"/>
</dbReference>
<feature type="non-terminal residue" evidence="8">
    <location>
        <position position="1"/>
    </location>
</feature>
<feature type="compositionally biased region" description="Basic residues" evidence="7">
    <location>
        <begin position="561"/>
        <end position="589"/>
    </location>
</feature>
<dbReference type="InterPro" id="IPR008753">
    <property type="entry name" value="Peptidase_M13_N"/>
</dbReference>